<comment type="similarity">
    <text evidence="1">Belongs to the protein-tyrosine phosphatase family. Non-receptor class dual specificity subfamily.</text>
</comment>
<sequence length="156" mass="17907">MEQEKAVRFQEEDPLQEEQKEEQIEESKEEETLTEKFPDIKYTCGKCRKVLFRVEDLETEHNSYIKKFNASTTKTFNSEINHTKCTSWFINEDKGLALCPEATSGNNSEKINCPHCKAKLGCLVWSGAQCSCGRYTCPAFQIHKSKVDEIKPIVFG</sequence>
<comment type="caution">
    <text evidence="3">The sequence shown here is derived from an EMBL/GenBank/DDBJ whole genome shotgun (WGS) entry which is preliminary data.</text>
</comment>
<protein>
    <submittedName>
        <fullName evidence="3">Uncharacterized protein</fullName>
    </submittedName>
</protein>
<dbReference type="PANTHER" id="PTHR45848">
    <property type="entry name" value="DUAL SPECIFICITY PROTEIN PHOSPHATASE 12 FAMILY MEMBER"/>
    <property type="match status" value="1"/>
</dbReference>
<dbReference type="AlphaFoldDB" id="A0AAD1XXK0"/>
<feature type="region of interest" description="Disordered" evidence="2">
    <location>
        <begin position="1"/>
        <end position="32"/>
    </location>
</feature>
<keyword evidence="4" id="KW-1185">Reference proteome</keyword>
<evidence type="ECO:0000313" key="3">
    <source>
        <dbReference type="EMBL" id="CAI2381328.1"/>
    </source>
</evidence>
<gene>
    <name evidence="3" type="ORF">ECRASSUSDP1_LOCUS22782</name>
</gene>
<dbReference type="Proteomes" id="UP001295684">
    <property type="component" value="Unassembled WGS sequence"/>
</dbReference>
<evidence type="ECO:0000256" key="2">
    <source>
        <dbReference type="SAM" id="MobiDB-lite"/>
    </source>
</evidence>
<evidence type="ECO:0000256" key="1">
    <source>
        <dbReference type="ARBA" id="ARBA00008601"/>
    </source>
</evidence>
<accession>A0AAD1XXK0</accession>
<dbReference type="EMBL" id="CAMPGE010023380">
    <property type="protein sequence ID" value="CAI2381328.1"/>
    <property type="molecule type" value="Genomic_DNA"/>
</dbReference>
<reference evidence="3" key="1">
    <citation type="submission" date="2023-07" db="EMBL/GenBank/DDBJ databases">
        <authorList>
            <consortium name="AG Swart"/>
            <person name="Singh M."/>
            <person name="Singh A."/>
            <person name="Seah K."/>
            <person name="Emmerich C."/>
        </authorList>
    </citation>
    <scope>NUCLEOTIDE SEQUENCE</scope>
    <source>
        <strain evidence="3">DP1</strain>
    </source>
</reference>
<organism evidence="3 4">
    <name type="scientific">Euplotes crassus</name>
    <dbReference type="NCBI Taxonomy" id="5936"/>
    <lineage>
        <taxon>Eukaryota</taxon>
        <taxon>Sar</taxon>
        <taxon>Alveolata</taxon>
        <taxon>Ciliophora</taxon>
        <taxon>Intramacronucleata</taxon>
        <taxon>Spirotrichea</taxon>
        <taxon>Hypotrichia</taxon>
        <taxon>Euplotida</taxon>
        <taxon>Euplotidae</taxon>
        <taxon>Moneuplotes</taxon>
    </lineage>
</organism>
<name>A0AAD1XXK0_EUPCR</name>
<evidence type="ECO:0000313" key="4">
    <source>
        <dbReference type="Proteomes" id="UP001295684"/>
    </source>
</evidence>
<proteinExistence type="inferred from homology"/>